<keyword evidence="2" id="KW-1185">Reference proteome</keyword>
<sequence length="151" mass="17002">MAFTSVSLPLVCIVFPTDLRRRGRAKADGFYRDVHFCLGFHLRLRTFSPAYAFAQGHRKLSSGRARSPTLLVIAYRPVQPLYLDTSSSLPVRPPVRHLLPHPLQSRCLLRTPLSPRIPAVPSASAPLEVYMLGMSSCVLRRRRSVRSNMGY</sequence>
<evidence type="ECO:0000313" key="1">
    <source>
        <dbReference type="EMBL" id="OCH89129.1"/>
    </source>
</evidence>
<accession>A0A8E2AW03</accession>
<name>A0A8E2AW03_9APHY</name>
<organism evidence="1 2">
    <name type="scientific">Obba rivulosa</name>
    <dbReference type="NCBI Taxonomy" id="1052685"/>
    <lineage>
        <taxon>Eukaryota</taxon>
        <taxon>Fungi</taxon>
        <taxon>Dikarya</taxon>
        <taxon>Basidiomycota</taxon>
        <taxon>Agaricomycotina</taxon>
        <taxon>Agaricomycetes</taxon>
        <taxon>Polyporales</taxon>
        <taxon>Gelatoporiaceae</taxon>
        <taxon>Obba</taxon>
    </lineage>
</organism>
<dbReference type="Proteomes" id="UP000250043">
    <property type="component" value="Unassembled WGS sequence"/>
</dbReference>
<dbReference type="AlphaFoldDB" id="A0A8E2AW03"/>
<proteinExistence type="predicted"/>
<dbReference type="EMBL" id="KV722434">
    <property type="protein sequence ID" value="OCH89129.1"/>
    <property type="molecule type" value="Genomic_DNA"/>
</dbReference>
<gene>
    <name evidence="1" type="ORF">OBBRIDRAFT_38219</name>
</gene>
<reference evidence="1 2" key="1">
    <citation type="submission" date="2016-07" db="EMBL/GenBank/DDBJ databases">
        <title>Draft genome of the white-rot fungus Obba rivulosa 3A-2.</title>
        <authorList>
            <consortium name="DOE Joint Genome Institute"/>
            <person name="Miettinen O."/>
            <person name="Riley R."/>
            <person name="Acob R."/>
            <person name="Barry K."/>
            <person name="Cullen D."/>
            <person name="De Vries R."/>
            <person name="Hainaut M."/>
            <person name="Hatakka A."/>
            <person name="Henrissat B."/>
            <person name="Hilden K."/>
            <person name="Kuo R."/>
            <person name="Labutti K."/>
            <person name="Lipzen A."/>
            <person name="Makela M.R."/>
            <person name="Sandor L."/>
            <person name="Spatafora J.W."/>
            <person name="Grigoriev I.V."/>
            <person name="Hibbett D.S."/>
        </authorList>
    </citation>
    <scope>NUCLEOTIDE SEQUENCE [LARGE SCALE GENOMIC DNA]</scope>
    <source>
        <strain evidence="1 2">3A-2</strain>
    </source>
</reference>
<evidence type="ECO:0000313" key="2">
    <source>
        <dbReference type="Proteomes" id="UP000250043"/>
    </source>
</evidence>
<protein>
    <submittedName>
        <fullName evidence="1">Uncharacterized protein</fullName>
    </submittedName>
</protein>